<keyword evidence="3" id="KW-1185">Reference proteome</keyword>
<dbReference type="HOGENOM" id="CLU_1252326_0_0_1"/>
<reference evidence="2" key="1">
    <citation type="journal article" date="2009" name="Rice">
        <title>De Novo Next Generation Sequencing of Plant Genomes.</title>
        <authorList>
            <person name="Rounsley S."/>
            <person name="Marri P.R."/>
            <person name="Yu Y."/>
            <person name="He R."/>
            <person name="Sisneros N."/>
            <person name="Goicoechea J.L."/>
            <person name="Lee S.J."/>
            <person name="Angelova A."/>
            <person name="Kudrna D."/>
            <person name="Luo M."/>
            <person name="Affourtit J."/>
            <person name="Desany B."/>
            <person name="Knight J."/>
            <person name="Niazi F."/>
            <person name="Egholm M."/>
            <person name="Wing R.A."/>
        </authorList>
    </citation>
    <scope>NUCLEOTIDE SEQUENCE [LARGE SCALE GENOMIC DNA]</scope>
    <source>
        <strain evidence="2">cv. IRGC 105608</strain>
    </source>
</reference>
<proteinExistence type="predicted"/>
<evidence type="ECO:0000256" key="1">
    <source>
        <dbReference type="SAM" id="MobiDB-lite"/>
    </source>
</evidence>
<feature type="compositionally biased region" description="Basic and acidic residues" evidence="1">
    <location>
        <begin position="207"/>
        <end position="221"/>
    </location>
</feature>
<dbReference type="PaxDb" id="65489-OBART09G03350.1"/>
<evidence type="ECO:0000313" key="3">
    <source>
        <dbReference type="Proteomes" id="UP000026960"/>
    </source>
</evidence>
<dbReference type="AlphaFoldDB" id="A0A0D3H4J1"/>
<protein>
    <submittedName>
        <fullName evidence="2">Uncharacterized protein</fullName>
    </submittedName>
</protein>
<feature type="compositionally biased region" description="Low complexity" evidence="1">
    <location>
        <begin position="167"/>
        <end position="182"/>
    </location>
</feature>
<dbReference type="EnsemblPlants" id="OBART09G03350.1">
    <property type="protein sequence ID" value="OBART09G03350.1"/>
    <property type="gene ID" value="OBART09G03350"/>
</dbReference>
<sequence>MHGTRFLRSSLIHSLLTYVHVNPTATNHRPKSTVFRSPAISGDLHPLLRRPAAAEVIFLSVFSVAAARSSSSSLVSLSFSLLDFSTVVVVSSAVLAGGGGGRLSTVTLPRTKNGSLRSASAAAPSSPPAERRREGSAGAAVARERRRLAGSPAVREATAGTEKSATGSFARSSGAAPSSRSFTEAFMAPWPSGASPDAARGRRRRGEARERRGRGLSDTWR</sequence>
<organism evidence="2">
    <name type="scientific">Oryza barthii</name>
    <dbReference type="NCBI Taxonomy" id="65489"/>
    <lineage>
        <taxon>Eukaryota</taxon>
        <taxon>Viridiplantae</taxon>
        <taxon>Streptophyta</taxon>
        <taxon>Embryophyta</taxon>
        <taxon>Tracheophyta</taxon>
        <taxon>Spermatophyta</taxon>
        <taxon>Magnoliopsida</taxon>
        <taxon>Liliopsida</taxon>
        <taxon>Poales</taxon>
        <taxon>Poaceae</taxon>
        <taxon>BOP clade</taxon>
        <taxon>Oryzoideae</taxon>
        <taxon>Oryzeae</taxon>
        <taxon>Oryzinae</taxon>
        <taxon>Oryza</taxon>
    </lineage>
</organism>
<dbReference type="Proteomes" id="UP000026960">
    <property type="component" value="Chromosome 9"/>
</dbReference>
<name>A0A0D3H4J1_9ORYZ</name>
<feature type="region of interest" description="Disordered" evidence="1">
    <location>
        <begin position="101"/>
        <end position="221"/>
    </location>
</feature>
<evidence type="ECO:0000313" key="2">
    <source>
        <dbReference type="EnsemblPlants" id="OBART09G03350.1"/>
    </source>
</evidence>
<dbReference type="Gramene" id="OBART09G03350.1">
    <property type="protein sequence ID" value="OBART09G03350.1"/>
    <property type="gene ID" value="OBART09G03350"/>
</dbReference>
<accession>A0A0D3H4J1</accession>
<reference evidence="2" key="2">
    <citation type="submission" date="2015-03" db="UniProtKB">
        <authorList>
            <consortium name="EnsemblPlants"/>
        </authorList>
    </citation>
    <scope>IDENTIFICATION</scope>
</reference>